<dbReference type="SUPFAM" id="SSF63992">
    <property type="entry name" value="Dipeptide transport protein"/>
    <property type="match status" value="1"/>
</dbReference>
<feature type="binding site" evidence="2">
    <location>
        <position position="8"/>
    </location>
    <ligand>
        <name>Zn(2+)</name>
        <dbReference type="ChEBI" id="CHEBI:29105"/>
        <label>2</label>
    </ligand>
</feature>
<dbReference type="InterPro" id="IPR007035">
    <property type="entry name" value="Peptidase_M55"/>
</dbReference>
<name>A0AAW5K430_9BACT</name>
<dbReference type="Gene3D" id="3.40.50.10780">
    <property type="entry name" value="Dipeptide transport protein"/>
    <property type="match status" value="1"/>
</dbReference>
<dbReference type="Gene3D" id="3.30.1360.130">
    <property type="entry name" value="Dipeptide transport protein"/>
    <property type="match status" value="1"/>
</dbReference>
<feature type="binding site" evidence="2">
    <location>
        <position position="10"/>
    </location>
    <ligand>
        <name>Zn(2+)</name>
        <dbReference type="ChEBI" id="CHEBI:29105"/>
        <label>1</label>
    </ligand>
</feature>
<dbReference type="Pfam" id="PF04951">
    <property type="entry name" value="Peptidase_M55"/>
    <property type="match status" value="1"/>
</dbReference>
<feature type="binding site" evidence="2">
    <location>
        <position position="134"/>
    </location>
    <ligand>
        <name>Zn(2+)</name>
        <dbReference type="ChEBI" id="CHEBI:29105"/>
        <label>2</label>
    </ligand>
</feature>
<dbReference type="InterPro" id="IPR027476">
    <property type="entry name" value="DppA_N"/>
</dbReference>
<keyword evidence="4" id="KW-1185">Reference proteome</keyword>
<comment type="caution">
    <text evidence="3">The sequence shown here is derived from an EMBL/GenBank/DDBJ whole genome shotgun (WGS) entry which is preliminary data.</text>
</comment>
<evidence type="ECO:0000256" key="2">
    <source>
        <dbReference type="PIRSR" id="PIRSR015853-2"/>
    </source>
</evidence>
<feature type="binding site" evidence="2">
    <location>
        <position position="8"/>
    </location>
    <ligand>
        <name>Zn(2+)</name>
        <dbReference type="ChEBI" id="CHEBI:29105"/>
        <label>1</label>
    </ligand>
</feature>
<dbReference type="InterPro" id="IPR036177">
    <property type="entry name" value="Peptidase_M55_sf"/>
</dbReference>
<feature type="active site" description="Nucleophile" evidence="1">
    <location>
        <position position="115"/>
    </location>
</feature>
<gene>
    <name evidence="3" type="ORF">NE630_01285</name>
</gene>
<accession>A0AAW5K430</accession>
<evidence type="ECO:0000256" key="1">
    <source>
        <dbReference type="PIRSR" id="PIRSR015853-1"/>
    </source>
</evidence>
<reference evidence="3 4" key="1">
    <citation type="submission" date="2022-06" db="EMBL/GenBank/DDBJ databases">
        <title>Isolation of gut microbiota from human fecal samples.</title>
        <authorList>
            <person name="Pamer E.G."/>
            <person name="Barat B."/>
            <person name="Waligurski E."/>
            <person name="Medina S."/>
            <person name="Paddock L."/>
            <person name="Mostad J."/>
        </authorList>
    </citation>
    <scope>NUCLEOTIDE SEQUENCE [LARGE SCALE GENOMIC DNA]</scope>
    <source>
        <strain evidence="3 4">DFI.9.90</strain>
    </source>
</reference>
<organism evidence="3 4">
    <name type="scientific">Cloacibacillus evryensis</name>
    <dbReference type="NCBI Taxonomy" id="508460"/>
    <lineage>
        <taxon>Bacteria</taxon>
        <taxon>Thermotogati</taxon>
        <taxon>Synergistota</taxon>
        <taxon>Synergistia</taxon>
        <taxon>Synergistales</taxon>
        <taxon>Synergistaceae</taxon>
        <taxon>Cloacibacillus</taxon>
    </lineage>
</organism>
<dbReference type="Proteomes" id="UP001205919">
    <property type="component" value="Unassembled WGS sequence"/>
</dbReference>
<feature type="binding site" evidence="2">
    <location>
        <position position="103"/>
    </location>
    <ligand>
        <name>Zn(2+)</name>
        <dbReference type="ChEBI" id="CHEBI:29105"/>
        <label>2</label>
    </ligand>
</feature>
<dbReference type="PIRSF" id="PIRSF015853">
    <property type="entry name" value="Pep_DppA"/>
    <property type="match status" value="1"/>
</dbReference>
<dbReference type="CDD" id="cd08663">
    <property type="entry name" value="DAP_dppA_1"/>
    <property type="match status" value="1"/>
</dbReference>
<dbReference type="AlphaFoldDB" id="A0AAW5K430"/>
<sequence>MKIYISSDMEGSTGVVSAAQVDCTKPQYAFGKAMQAADVAAAVKAALDSGAECVVVNDSHCTMTNLDIAGFGGEVRLITGAPKLLGMVEGARGCDAAIFLGYHAMAGTEKAVLDHTFDQHTIYGLAINGRKMGETGVNALLCGALGVPVIMVSGDDALCLEAGSLLGRQLETCSVKEGLGRAAALCLTPESSAELIRSGVKRAVERLKKGEFAPFTPAAPYLLEVTLMNTLQTDAASLVPGAVRTAARTLRFETKDALELRRFLYSLMECAAATLSSY</sequence>
<keyword evidence="2" id="KW-0862">Zinc</keyword>
<proteinExistence type="predicted"/>
<dbReference type="GO" id="GO:0046872">
    <property type="term" value="F:metal ion binding"/>
    <property type="evidence" value="ECO:0007669"/>
    <property type="project" value="UniProtKB-KW"/>
</dbReference>
<evidence type="ECO:0000313" key="3">
    <source>
        <dbReference type="EMBL" id="MCQ4813052.1"/>
    </source>
</evidence>
<dbReference type="EMBL" id="JANFYT010000002">
    <property type="protein sequence ID" value="MCQ4813052.1"/>
    <property type="molecule type" value="Genomic_DNA"/>
</dbReference>
<keyword evidence="2" id="KW-0479">Metal-binding</keyword>
<feature type="binding site" evidence="2">
    <location>
        <position position="60"/>
    </location>
    <ligand>
        <name>Zn(2+)</name>
        <dbReference type="ChEBI" id="CHEBI:29105"/>
        <label>2</label>
    </ligand>
</feature>
<dbReference type="RefSeq" id="WP_256181209.1">
    <property type="nucleotide sequence ID" value="NZ_JANFYT010000002.1"/>
</dbReference>
<evidence type="ECO:0000313" key="4">
    <source>
        <dbReference type="Proteomes" id="UP001205919"/>
    </source>
</evidence>
<protein>
    <submittedName>
        <fullName evidence="3">M55 family metallopeptidase</fullName>
    </submittedName>
</protein>